<feature type="region of interest" description="Disordered" evidence="1">
    <location>
        <begin position="60"/>
        <end position="82"/>
    </location>
</feature>
<reference evidence="2 3" key="1">
    <citation type="submission" date="2016-09" db="EMBL/GenBank/DDBJ databases">
        <title>Extensive genetic diversity and differential bi-allelic expression allows diatom success in the polar Southern Ocean.</title>
        <authorList>
            <consortium name="DOE Joint Genome Institute"/>
            <person name="Mock T."/>
            <person name="Otillar R.P."/>
            <person name="Strauss J."/>
            <person name="Dupont C."/>
            <person name="Frickenhaus S."/>
            <person name="Maumus F."/>
            <person name="Mcmullan M."/>
            <person name="Sanges R."/>
            <person name="Schmutz J."/>
            <person name="Toseland A."/>
            <person name="Valas R."/>
            <person name="Veluchamy A."/>
            <person name="Ward B.J."/>
            <person name="Allen A."/>
            <person name="Barry K."/>
            <person name="Falciatore A."/>
            <person name="Ferrante M."/>
            <person name="Fortunato A.E."/>
            <person name="Gloeckner G."/>
            <person name="Gruber A."/>
            <person name="Hipkin R."/>
            <person name="Janech M."/>
            <person name="Kroth P."/>
            <person name="Leese F."/>
            <person name="Lindquist E."/>
            <person name="Lyon B.R."/>
            <person name="Martin J."/>
            <person name="Mayer C."/>
            <person name="Parker M."/>
            <person name="Quesneville H."/>
            <person name="Raymond J."/>
            <person name="Uhlig C."/>
            <person name="Valentin K.U."/>
            <person name="Worden A.Z."/>
            <person name="Armbrust E.V."/>
            <person name="Bowler C."/>
            <person name="Green B."/>
            <person name="Moulton V."/>
            <person name="Van Oosterhout C."/>
            <person name="Grigoriev I."/>
        </authorList>
    </citation>
    <scope>NUCLEOTIDE SEQUENCE [LARGE SCALE GENOMIC DNA]</scope>
    <source>
        <strain evidence="2 3">CCMP1102</strain>
    </source>
</reference>
<protein>
    <submittedName>
        <fullName evidence="2">Uncharacterized protein</fullName>
    </submittedName>
</protein>
<evidence type="ECO:0000256" key="1">
    <source>
        <dbReference type="SAM" id="MobiDB-lite"/>
    </source>
</evidence>
<proteinExistence type="predicted"/>
<dbReference type="Proteomes" id="UP000095751">
    <property type="component" value="Unassembled WGS sequence"/>
</dbReference>
<dbReference type="KEGG" id="fcy:FRACYDRAFT_270941"/>
<evidence type="ECO:0000313" key="2">
    <source>
        <dbReference type="EMBL" id="OEU11230.1"/>
    </source>
</evidence>
<dbReference type="InParanoid" id="A0A1E7EYY3"/>
<organism evidence="2 3">
    <name type="scientific">Fragilariopsis cylindrus CCMP1102</name>
    <dbReference type="NCBI Taxonomy" id="635003"/>
    <lineage>
        <taxon>Eukaryota</taxon>
        <taxon>Sar</taxon>
        <taxon>Stramenopiles</taxon>
        <taxon>Ochrophyta</taxon>
        <taxon>Bacillariophyta</taxon>
        <taxon>Bacillariophyceae</taxon>
        <taxon>Bacillariophycidae</taxon>
        <taxon>Bacillariales</taxon>
        <taxon>Bacillariaceae</taxon>
        <taxon>Fragilariopsis</taxon>
    </lineage>
</organism>
<feature type="region of interest" description="Disordered" evidence="1">
    <location>
        <begin position="180"/>
        <end position="213"/>
    </location>
</feature>
<dbReference type="EMBL" id="KV784369">
    <property type="protein sequence ID" value="OEU11230.1"/>
    <property type="molecule type" value="Genomic_DNA"/>
</dbReference>
<keyword evidence="3" id="KW-1185">Reference proteome</keyword>
<feature type="compositionally biased region" description="Basic and acidic residues" evidence="1">
    <location>
        <begin position="181"/>
        <end position="197"/>
    </location>
</feature>
<dbReference type="OrthoDB" id="10670994at2759"/>
<name>A0A1E7EYY3_9STRA</name>
<gene>
    <name evidence="2" type="ORF">FRACYDRAFT_270941</name>
</gene>
<dbReference type="AlphaFoldDB" id="A0A1E7EYY3"/>
<sequence>MIEEAGKVVTMMVELTNLAWTNNTKKQDEIDNIVELNTMSPGANVIADDDNDSRSVDIYIPPAPMAGSKRRRPRSDSLDDALMAPPRNVHIDVKHHRRHVSELPFHRRVFSTLPLLPVVSEEESVVDVTTSPSSSSSTTITTTTFTNLDVVHRDTERKCESRDFVSIDHSFEASTLTELDDEHHEDHHHPEEHESKDALSPLPEEDSKNNNNDVDVDVDVEYYKIAAERACDIVDFVFAGEEIYKLTDVPRKATAVPSASSFSSKRLCVTK</sequence>
<accession>A0A1E7EYY3</accession>
<evidence type="ECO:0000313" key="3">
    <source>
        <dbReference type="Proteomes" id="UP000095751"/>
    </source>
</evidence>